<dbReference type="InterPro" id="IPR001029">
    <property type="entry name" value="Flagellin_N"/>
</dbReference>
<gene>
    <name evidence="2" type="ORF">AVCANL283_08080</name>
</gene>
<feature type="non-terminal residue" evidence="2">
    <location>
        <position position="521"/>
    </location>
</feature>
<sequence>MRITSSYIYQKNLSDYQSKMYAYSKINEQLGSGLKIGQSYDDAGIYSEHIRLDYELSTFDQIIQAGESAVSFTKNSDNAVKQIKDALVSFKNKLIQSANEIHSDTSLNALANDLEKLKEHIVNLTNTSINGQYLFSGTSINTKPFDYNGNYYGNDENMKVLLGSNVYTPYNVSGSELIKATDNDYKKIVTTNVRLVDKRYDITKPEQVHYITSDNKIQDLVGKNYLKKESKDELNVNDHFLINDGAKFPDTYFYVNGTKGNGESFKAKFQMKATESVGSLLDKIGELYGNTKENTLVKVELTKTGNIEITDLKNPNSTLNFSMFAATNKADSIEEIYPDKAAQTDAQIQDIKDKVDKGENNVPMVNLKPAIKKNYADVSSLADLRAAQIKDNVDILEFTNNGNIDTSFNTDGIDYARSLFNKKDNILSSNIRQYDANNNLATDSTRLSESALSALKYHDDGNADTNSVLKIDITSRSKTRYNLEFDITKGEVRASFTKNGQAQNITLPIVNSRYDEALHKD</sequence>
<proteinExistence type="predicted"/>
<dbReference type="PANTHER" id="PTHR42792">
    <property type="entry name" value="FLAGELLIN"/>
    <property type="match status" value="1"/>
</dbReference>
<dbReference type="PANTHER" id="PTHR42792:SF1">
    <property type="entry name" value="FLAGELLAR HOOK-ASSOCIATED PROTEIN 3"/>
    <property type="match status" value="1"/>
</dbReference>
<evidence type="ECO:0000313" key="2">
    <source>
        <dbReference type="EMBL" id="MBZ7988048.1"/>
    </source>
</evidence>
<organism evidence="2 3">
    <name type="scientific">Campylobacter canadensis</name>
    <dbReference type="NCBI Taxonomy" id="449520"/>
    <lineage>
        <taxon>Bacteria</taxon>
        <taxon>Pseudomonadati</taxon>
        <taxon>Campylobacterota</taxon>
        <taxon>Epsilonproteobacteria</taxon>
        <taxon>Campylobacterales</taxon>
        <taxon>Campylobacteraceae</taxon>
        <taxon>Campylobacter</taxon>
    </lineage>
</organism>
<feature type="domain" description="Flagellin N-terminal" evidence="1">
    <location>
        <begin position="7"/>
        <end position="138"/>
    </location>
</feature>
<protein>
    <recommendedName>
        <fullName evidence="1">Flagellin N-terminal domain-containing protein</fullName>
    </recommendedName>
</protein>
<dbReference type="EMBL" id="JACGBB010000027">
    <property type="protein sequence ID" value="MBZ7988048.1"/>
    <property type="molecule type" value="Genomic_DNA"/>
</dbReference>
<dbReference type="Gene3D" id="1.20.1330.10">
    <property type="entry name" value="f41 fragment of flagellin, N-terminal domain"/>
    <property type="match status" value="1"/>
</dbReference>
<comment type="caution">
    <text evidence="2">The sequence shown here is derived from an EMBL/GenBank/DDBJ whole genome shotgun (WGS) entry which is preliminary data.</text>
</comment>
<dbReference type="Proteomes" id="UP000786183">
    <property type="component" value="Unassembled WGS sequence"/>
</dbReference>
<name>A0ABS7WU24_9BACT</name>
<evidence type="ECO:0000313" key="3">
    <source>
        <dbReference type="Proteomes" id="UP000786183"/>
    </source>
</evidence>
<dbReference type="InterPro" id="IPR001492">
    <property type="entry name" value="Flagellin"/>
</dbReference>
<accession>A0ABS7WU24</accession>
<evidence type="ECO:0000259" key="1">
    <source>
        <dbReference type="Pfam" id="PF00669"/>
    </source>
</evidence>
<reference evidence="2 3" key="1">
    <citation type="submission" date="2020-07" db="EMBL/GenBank/DDBJ databases">
        <title>Transfer of Campylobacter canadensis to the novel genus Avispirillum gen. nov., that also includes two novel species recovered from migratory waterfowl: Avispirillum anseris sp. nov. and Avispirillum brantae sp. nov.</title>
        <authorList>
            <person name="Miller W.G."/>
            <person name="Chapman M.H."/>
            <person name="Yee E."/>
            <person name="Inglis G.D."/>
        </authorList>
    </citation>
    <scope>NUCLEOTIDE SEQUENCE [LARGE SCALE GENOMIC DNA]</scope>
    <source>
        <strain evidence="2 3">L283</strain>
    </source>
</reference>
<dbReference type="Pfam" id="PF00669">
    <property type="entry name" value="Flagellin_N"/>
    <property type="match status" value="1"/>
</dbReference>
<keyword evidence="3" id="KW-1185">Reference proteome</keyword>
<dbReference type="SUPFAM" id="SSF64518">
    <property type="entry name" value="Phase 1 flagellin"/>
    <property type="match status" value="1"/>
</dbReference>